<feature type="compositionally biased region" description="Acidic residues" evidence="1">
    <location>
        <begin position="74"/>
        <end position="83"/>
    </location>
</feature>
<protein>
    <recommendedName>
        <fullName evidence="5">Excalibur calcium-binding domain-containing protein</fullName>
    </recommendedName>
</protein>
<keyword evidence="4" id="KW-1185">Reference proteome</keyword>
<sequence>MSVTRRTRLAVIAAAASGALVVAMTGTALASDGVGRQDCSKAVQDAEAALDTAARSELQGLDRVCESIPNLEREDAEDSDEGTPETTPAAAPDENSANAADSDDSSDEDGDDEKSEDKDKDENKDEDEDKSKDEDEDGAGDRDCADFDSQADAQAAFEESSNDEDGLDADDDGVACEDHFGTEDQQVAVHPRGGVATGGSALS</sequence>
<evidence type="ECO:0000313" key="4">
    <source>
        <dbReference type="Proteomes" id="UP000319818"/>
    </source>
</evidence>
<reference evidence="3 4" key="1">
    <citation type="submission" date="2019-06" db="EMBL/GenBank/DDBJ databases">
        <title>Sequencing the genomes of 1000 actinobacteria strains.</title>
        <authorList>
            <person name="Klenk H.-P."/>
        </authorList>
    </citation>
    <scope>NUCLEOTIDE SEQUENCE [LARGE SCALE GENOMIC DNA]</scope>
    <source>
        <strain evidence="3 4">DSM 45511</strain>
    </source>
</reference>
<dbReference type="EMBL" id="VFPH01000002">
    <property type="protein sequence ID" value="TQM39099.1"/>
    <property type="molecule type" value="Genomic_DNA"/>
</dbReference>
<feature type="signal peptide" evidence="2">
    <location>
        <begin position="1"/>
        <end position="30"/>
    </location>
</feature>
<feature type="compositionally biased region" description="Basic and acidic residues" evidence="1">
    <location>
        <begin position="115"/>
        <end position="145"/>
    </location>
</feature>
<dbReference type="PROSITE" id="PS51318">
    <property type="entry name" value="TAT"/>
    <property type="match status" value="1"/>
</dbReference>
<feature type="compositionally biased region" description="Low complexity" evidence="1">
    <location>
        <begin position="147"/>
        <end position="159"/>
    </location>
</feature>
<evidence type="ECO:0000256" key="1">
    <source>
        <dbReference type="SAM" id="MobiDB-lite"/>
    </source>
</evidence>
<dbReference type="Proteomes" id="UP000319818">
    <property type="component" value="Unassembled WGS sequence"/>
</dbReference>
<comment type="caution">
    <text evidence="3">The sequence shown here is derived from an EMBL/GenBank/DDBJ whole genome shotgun (WGS) entry which is preliminary data.</text>
</comment>
<feature type="compositionally biased region" description="Acidic residues" evidence="1">
    <location>
        <begin position="101"/>
        <end position="114"/>
    </location>
</feature>
<proteinExistence type="predicted"/>
<gene>
    <name evidence="3" type="ORF">FB388_6354</name>
</gene>
<evidence type="ECO:0008006" key="5">
    <source>
        <dbReference type="Google" id="ProtNLM"/>
    </source>
</evidence>
<feature type="region of interest" description="Disordered" evidence="1">
    <location>
        <begin position="58"/>
        <end position="203"/>
    </location>
</feature>
<keyword evidence="2" id="KW-0732">Signal</keyword>
<dbReference type="AlphaFoldDB" id="A0A543FZ52"/>
<evidence type="ECO:0000313" key="3">
    <source>
        <dbReference type="EMBL" id="TQM39099.1"/>
    </source>
</evidence>
<feature type="compositionally biased region" description="Acidic residues" evidence="1">
    <location>
        <begin position="160"/>
        <end position="175"/>
    </location>
</feature>
<dbReference type="InterPro" id="IPR006311">
    <property type="entry name" value="TAT_signal"/>
</dbReference>
<organism evidence="3 4">
    <name type="scientific">Pseudonocardia cypriaca</name>
    <dbReference type="NCBI Taxonomy" id="882449"/>
    <lineage>
        <taxon>Bacteria</taxon>
        <taxon>Bacillati</taxon>
        <taxon>Actinomycetota</taxon>
        <taxon>Actinomycetes</taxon>
        <taxon>Pseudonocardiales</taxon>
        <taxon>Pseudonocardiaceae</taxon>
        <taxon>Pseudonocardia</taxon>
    </lineage>
</organism>
<evidence type="ECO:0000256" key="2">
    <source>
        <dbReference type="SAM" id="SignalP"/>
    </source>
</evidence>
<name>A0A543FZ52_9PSEU</name>
<accession>A0A543FZ52</accession>
<feature type="chain" id="PRO_5021855165" description="Excalibur calcium-binding domain-containing protein" evidence="2">
    <location>
        <begin position="31"/>
        <end position="203"/>
    </location>
</feature>